<keyword evidence="3 5" id="KW-1133">Transmembrane helix</keyword>
<dbReference type="AlphaFoldDB" id="A0A6M6JCY0"/>
<evidence type="ECO:0000313" key="7">
    <source>
        <dbReference type="Proteomes" id="UP000505377"/>
    </source>
</evidence>
<proteinExistence type="predicted"/>
<dbReference type="InterPro" id="IPR032808">
    <property type="entry name" value="DoxX"/>
</dbReference>
<feature type="transmembrane region" description="Helical" evidence="5">
    <location>
        <begin position="20"/>
        <end position="41"/>
    </location>
</feature>
<accession>A0A6M6JCY0</accession>
<keyword evidence="4 5" id="KW-0472">Membrane</keyword>
<reference evidence="6 7" key="1">
    <citation type="submission" date="2020-05" db="EMBL/GenBank/DDBJ databases">
        <authorList>
            <person name="Mo P."/>
        </authorList>
    </citation>
    <scope>NUCLEOTIDE SEQUENCE [LARGE SCALE GENOMIC DNA]</scope>
    <source>
        <strain evidence="6 7">Gen01</strain>
    </source>
</reference>
<feature type="transmembrane region" description="Helical" evidence="5">
    <location>
        <begin position="89"/>
        <end position="117"/>
    </location>
</feature>
<evidence type="ECO:0000313" key="6">
    <source>
        <dbReference type="EMBL" id="QJY45804.1"/>
    </source>
</evidence>
<organism evidence="6 7">
    <name type="scientific">Pseudonocardia broussonetiae</name>
    <dbReference type="NCBI Taxonomy" id="2736640"/>
    <lineage>
        <taxon>Bacteria</taxon>
        <taxon>Bacillati</taxon>
        <taxon>Actinomycetota</taxon>
        <taxon>Actinomycetes</taxon>
        <taxon>Pseudonocardiales</taxon>
        <taxon>Pseudonocardiaceae</taxon>
        <taxon>Pseudonocardia</taxon>
    </lineage>
</organism>
<dbReference type="GO" id="GO:0016020">
    <property type="term" value="C:membrane"/>
    <property type="evidence" value="ECO:0007669"/>
    <property type="project" value="UniProtKB-SubCell"/>
</dbReference>
<dbReference type="Pfam" id="PF13564">
    <property type="entry name" value="DoxX_2"/>
    <property type="match status" value="1"/>
</dbReference>
<evidence type="ECO:0000256" key="3">
    <source>
        <dbReference type="ARBA" id="ARBA00022989"/>
    </source>
</evidence>
<dbReference type="Proteomes" id="UP000505377">
    <property type="component" value="Chromosome"/>
</dbReference>
<feature type="transmembrane region" description="Helical" evidence="5">
    <location>
        <begin position="53"/>
        <end position="77"/>
    </location>
</feature>
<name>A0A6M6JCY0_9PSEU</name>
<sequence length="138" mass="14065">MTATADSTTGTTTSRRAGRIALGVLQGLIVLAYLFSAYSKLSADPQAVAGFELIGLGLPGLYAIGVIELLGALGLLVPRLMGLAATGLVLLMIGATITTAVVVGGALVLVPAVYLVLVSVLAYARRRETAALLASLRR</sequence>
<comment type="subcellular location">
    <subcellularLocation>
        <location evidence="1">Membrane</location>
        <topology evidence="1">Multi-pass membrane protein</topology>
    </subcellularLocation>
</comment>
<dbReference type="EMBL" id="CP053564">
    <property type="protein sequence ID" value="QJY45804.1"/>
    <property type="molecule type" value="Genomic_DNA"/>
</dbReference>
<dbReference type="RefSeq" id="WP_172156305.1">
    <property type="nucleotide sequence ID" value="NZ_CP053564.1"/>
</dbReference>
<protein>
    <submittedName>
        <fullName evidence="6">DoxX family protein</fullName>
    </submittedName>
</protein>
<gene>
    <name evidence="6" type="ORF">HOP40_08330</name>
</gene>
<evidence type="ECO:0000256" key="5">
    <source>
        <dbReference type="SAM" id="Phobius"/>
    </source>
</evidence>
<keyword evidence="2 5" id="KW-0812">Transmembrane</keyword>
<dbReference type="KEGG" id="pbro:HOP40_08330"/>
<evidence type="ECO:0000256" key="4">
    <source>
        <dbReference type="ARBA" id="ARBA00023136"/>
    </source>
</evidence>
<evidence type="ECO:0000256" key="1">
    <source>
        <dbReference type="ARBA" id="ARBA00004141"/>
    </source>
</evidence>
<keyword evidence="7" id="KW-1185">Reference proteome</keyword>
<evidence type="ECO:0000256" key="2">
    <source>
        <dbReference type="ARBA" id="ARBA00022692"/>
    </source>
</evidence>